<gene>
    <name evidence="2" type="ORF">H4K34_16775</name>
</gene>
<accession>A0A7H0VE57</accession>
<feature type="transmembrane region" description="Helical" evidence="1">
    <location>
        <begin position="12"/>
        <end position="30"/>
    </location>
</feature>
<proteinExistence type="predicted"/>
<dbReference type="Pfam" id="PF13858">
    <property type="entry name" value="DUF4199"/>
    <property type="match status" value="1"/>
</dbReference>
<feature type="transmembrane region" description="Helical" evidence="1">
    <location>
        <begin position="76"/>
        <end position="98"/>
    </location>
</feature>
<feature type="transmembrane region" description="Helical" evidence="1">
    <location>
        <begin position="36"/>
        <end position="55"/>
    </location>
</feature>
<dbReference type="Proteomes" id="UP000516305">
    <property type="component" value="Chromosome"/>
</dbReference>
<reference evidence="2 3" key="1">
    <citation type="submission" date="2020-08" db="EMBL/GenBank/DDBJ databases">
        <title>Croceimicrobium hydrocarbonivorans gen. nov., sp. nov., a novel marine bacterium isolated from a bacterial consortium that degrades polyethylene terephthalate.</title>
        <authorList>
            <person name="Liu R."/>
        </authorList>
    </citation>
    <scope>NUCLEOTIDE SEQUENCE [LARGE SCALE GENOMIC DNA]</scope>
    <source>
        <strain evidence="2 3">A20-9</strain>
    </source>
</reference>
<dbReference type="AlphaFoldDB" id="A0A7H0VE57"/>
<dbReference type="RefSeq" id="WP_210758538.1">
    <property type="nucleotide sequence ID" value="NZ_CP060139.1"/>
</dbReference>
<protein>
    <submittedName>
        <fullName evidence="2">DUF4199 domain-containing protein</fullName>
    </submittedName>
</protein>
<dbReference type="InterPro" id="IPR025250">
    <property type="entry name" value="DUF4199"/>
</dbReference>
<keyword evidence="1" id="KW-1133">Transmembrane helix</keyword>
<evidence type="ECO:0000313" key="2">
    <source>
        <dbReference type="EMBL" id="QNR24005.1"/>
    </source>
</evidence>
<organism evidence="2 3">
    <name type="scientific">Croceimicrobium hydrocarbonivorans</name>
    <dbReference type="NCBI Taxonomy" id="2761580"/>
    <lineage>
        <taxon>Bacteria</taxon>
        <taxon>Pseudomonadati</taxon>
        <taxon>Bacteroidota</taxon>
        <taxon>Flavobacteriia</taxon>
        <taxon>Flavobacteriales</taxon>
        <taxon>Owenweeksiaceae</taxon>
        <taxon>Croceimicrobium</taxon>
    </lineage>
</organism>
<sequence>MNRANFRGARDFGIYMLIINLLYIIIGYTVSLDLLTSFFGGLLLMLATAIMEVLASLKVRKDNGGILSFKDAFTSVILVFLIAVIPTSLLTYVLFNFIDPEITELVKERSIEATISLLEKFNTPQEQIDIAVEEALKQDQFSLTSITKSLLYRFIGVSLFGLIVAAIVKKKSEELDIASEG</sequence>
<dbReference type="EMBL" id="CP060139">
    <property type="protein sequence ID" value="QNR24005.1"/>
    <property type="molecule type" value="Genomic_DNA"/>
</dbReference>
<evidence type="ECO:0000256" key="1">
    <source>
        <dbReference type="SAM" id="Phobius"/>
    </source>
</evidence>
<feature type="transmembrane region" description="Helical" evidence="1">
    <location>
        <begin position="150"/>
        <end position="168"/>
    </location>
</feature>
<keyword evidence="1" id="KW-0472">Membrane</keyword>
<name>A0A7H0VE57_9FLAO</name>
<evidence type="ECO:0000313" key="3">
    <source>
        <dbReference type="Proteomes" id="UP000516305"/>
    </source>
</evidence>
<dbReference type="KEGG" id="chyd:H4K34_16775"/>
<keyword evidence="3" id="KW-1185">Reference proteome</keyword>
<keyword evidence="1" id="KW-0812">Transmembrane</keyword>